<dbReference type="Proteomes" id="UP000653730">
    <property type="component" value="Unassembled WGS sequence"/>
</dbReference>
<dbReference type="EMBL" id="JACVDC010000029">
    <property type="protein sequence ID" value="MBC9796529.1"/>
    <property type="molecule type" value="Genomic_DNA"/>
</dbReference>
<dbReference type="Pfam" id="PF08281">
    <property type="entry name" value="Sigma70_r4_2"/>
    <property type="match status" value="1"/>
</dbReference>
<dbReference type="PANTHER" id="PTHR30173">
    <property type="entry name" value="SIGMA 19 FACTOR"/>
    <property type="match status" value="1"/>
</dbReference>
<evidence type="ECO:0000313" key="4">
    <source>
        <dbReference type="EMBL" id="MBC9796529.1"/>
    </source>
</evidence>
<keyword evidence="5" id="KW-1185">Reference proteome</keyword>
<dbReference type="SUPFAM" id="SSF88659">
    <property type="entry name" value="Sigma3 and sigma4 domains of RNA polymerase sigma factors"/>
    <property type="match status" value="1"/>
</dbReference>
<dbReference type="InterPro" id="IPR014284">
    <property type="entry name" value="RNA_pol_sigma-70_dom"/>
</dbReference>
<dbReference type="GO" id="GO:0006352">
    <property type="term" value="P:DNA-templated transcription initiation"/>
    <property type="evidence" value="ECO:0007669"/>
    <property type="project" value="InterPro"/>
</dbReference>
<comment type="caution">
    <text evidence="4">The sequence shown here is derived from an EMBL/GenBank/DDBJ whole genome shotgun (WGS) entry which is preliminary data.</text>
</comment>
<evidence type="ECO:0000259" key="2">
    <source>
        <dbReference type="Pfam" id="PF04542"/>
    </source>
</evidence>
<dbReference type="InterPro" id="IPR007627">
    <property type="entry name" value="RNA_pol_sigma70_r2"/>
</dbReference>
<dbReference type="GO" id="GO:0016987">
    <property type="term" value="F:sigma factor activity"/>
    <property type="evidence" value="ECO:0007669"/>
    <property type="project" value="InterPro"/>
</dbReference>
<organism evidence="4 5">
    <name type="scientific">Sinomicrobium weinanense</name>
    <dbReference type="NCBI Taxonomy" id="2842200"/>
    <lineage>
        <taxon>Bacteria</taxon>
        <taxon>Pseudomonadati</taxon>
        <taxon>Bacteroidota</taxon>
        <taxon>Flavobacteriia</taxon>
        <taxon>Flavobacteriales</taxon>
        <taxon>Flavobacteriaceae</taxon>
        <taxon>Sinomicrobium</taxon>
    </lineage>
</organism>
<dbReference type="GO" id="GO:0003677">
    <property type="term" value="F:DNA binding"/>
    <property type="evidence" value="ECO:0007669"/>
    <property type="project" value="InterPro"/>
</dbReference>
<name>A0A926JSJ7_9FLAO</name>
<dbReference type="Gene3D" id="1.10.1740.10">
    <property type="match status" value="1"/>
</dbReference>
<dbReference type="AlphaFoldDB" id="A0A926JSJ7"/>
<comment type="subunit">
    <text evidence="1">Interacts transiently with the RNA polymerase catalytic core formed by RpoA, RpoB, RpoC and RpoZ (2 alpha, 1 beta, 1 beta' and 1 omega subunit) to form the RNA polymerase holoenzyme that can initiate transcription.</text>
</comment>
<protein>
    <submittedName>
        <fullName evidence="4">Sigma-70 family RNA polymerase sigma factor</fullName>
    </submittedName>
</protein>
<dbReference type="PANTHER" id="PTHR30173:SF36">
    <property type="entry name" value="ECF RNA POLYMERASE SIGMA FACTOR SIGJ"/>
    <property type="match status" value="1"/>
</dbReference>
<feature type="domain" description="RNA polymerase sigma factor 70 region 4 type 2" evidence="3">
    <location>
        <begin position="100"/>
        <end position="150"/>
    </location>
</feature>
<dbReference type="InterPro" id="IPR032710">
    <property type="entry name" value="NTF2-like_dom_sf"/>
</dbReference>
<feature type="domain" description="RNA polymerase sigma-70 region 2" evidence="2">
    <location>
        <begin position="5"/>
        <end position="66"/>
    </location>
</feature>
<dbReference type="InterPro" id="IPR013249">
    <property type="entry name" value="RNA_pol_sigma70_r4_t2"/>
</dbReference>
<accession>A0A926JSJ7</accession>
<reference evidence="4 5" key="1">
    <citation type="submission" date="2020-09" db="EMBL/GenBank/DDBJ databases">
        <title>Sinomicrobium weinanense sp. nov., a halophilic bacteria isolated from saline-alkali soil.</title>
        <authorList>
            <person name="Wu P."/>
            <person name="Ren H."/>
            <person name="Mei Y."/>
            <person name="Liang Y."/>
            <person name="Chen Z."/>
        </authorList>
    </citation>
    <scope>NUCLEOTIDE SEQUENCE [LARGE SCALE GENOMIC DNA]</scope>
    <source>
        <strain evidence="4 5">FJxs</strain>
    </source>
</reference>
<dbReference type="Pfam" id="PF04542">
    <property type="entry name" value="Sigma70_r2"/>
    <property type="match status" value="1"/>
</dbReference>
<evidence type="ECO:0000259" key="3">
    <source>
        <dbReference type="Pfam" id="PF08281"/>
    </source>
</evidence>
<sequence>MDTETLKPLLETYAYNILGSYEDARDVVQDVWLKLLENPVNHVENRRGYLIKSVVNHAINVKNRQKKFLKEYPGAWLPEPVATEKADTSLEHREILSYSLMVLMEKLTARERAVFILKEAYHYSHREIADTLDISEENSRQLFRRSKGRLDKGGAQTSIPDNPKLEQLFVAMQNREMEQLEALLHEDIAITSDGGGKVSAAMKSILGIDHVVKFLVGVYRKFYEKVPDLKIVPSQINHQPALLYYSGGTVTNCLLFSVKGEKIDQIYFVRNPDKLKNLQKNR</sequence>
<gene>
    <name evidence="4" type="ORF">IBL28_11160</name>
</gene>
<dbReference type="SUPFAM" id="SSF88946">
    <property type="entry name" value="Sigma2 domain of RNA polymerase sigma factors"/>
    <property type="match status" value="1"/>
</dbReference>
<proteinExistence type="predicted"/>
<dbReference type="InterPro" id="IPR013324">
    <property type="entry name" value="RNA_pol_sigma_r3/r4-like"/>
</dbReference>
<evidence type="ECO:0000313" key="5">
    <source>
        <dbReference type="Proteomes" id="UP000653730"/>
    </source>
</evidence>
<dbReference type="RefSeq" id="WP_187965673.1">
    <property type="nucleotide sequence ID" value="NZ_JACVDC010000029.1"/>
</dbReference>
<dbReference type="NCBIfam" id="TIGR02937">
    <property type="entry name" value="sigma70-ECF"/>
    <property type="match status" value="1"/>
</dbReference>
<dbReference type="InterPro" id="IPR036388">
    <property type="entry name" value="WH-like_DNA-bd_sf"/>
</dbReference>
<dbReference type="SUPFAM" id="SSF54427">
    <property type="entry name" value="NTF2-like"/>
    <property type="match status" value="1"/>
</dbReference>
<dbReference type="InterPro" id="IPR052704">
    <property type="entry name" value="ECF_Sigma-70_Domain"/>
</dbReference>
<dbReference type="InterPro" id="IPR013325">
    <property type="entry name" value="RNA_pol_sigma_r2"/>
</dbReference>
<dbReference type="Gene3D" id="1.10.10.10">
    <property type="entry name" value="Winged helix-like DNA-binding domain superfamily/Winged helix DNA-binding domain"/>
    <property type="match status" value="1"/>
</dbReference>
<evidence type="ECO:0000256" key="1">
    <source>
        <dbReference type="ARBA" id="ARBA00011344"/>
    </source>
</evidence>